<dbReference type="EMBL" id="SSTG01000020">
    <property type="protein sequence ID" value="THG54393.1"/>
    <property type="molecule type" value="Genomic_DNA"/>
</dbReference>
<protein>
    <submittedName>
        <fullName evidence="1">3-dehydroquinate synthase</fullName>
    </submittedName>
</protein>
<evidence type="ECO:0000313" key="1">
    <source>
        <dbReference type="EMBL" id="THG54393.1"/>
    </source>
</evidence>
<keyword evidence="2" id="KW-1185">Reference proteome</keyword>
<name>A0AC61S6X6_9BACT</name>
<sequence length="355" mass="38830">MNQQNILFTNNTAQAIDTAINNIRPNGIFVLTDKNTAVDVWPQVKAESTMMSEATLITINPGDTNKDLKSATLIWENLINGGATRHSAMICLGGGMITDIGGFTASTFKRGIKFINMPTTLLSAVDAAVGGKTGINFNGLKNEIGVFSPASHVIISTRFFNTLQKRELLSGYAEMLKHGLIDSAATFHKLIDSDPLEIDAGHMLELLKASVEIKRRIVNDDPYEQGIRRALNLGHTAGHALESLAMKKGKPVPHGYAVAWGCIIELILSHTHCGFPTNTLRNAAQYIFSHYGTPDINCSDYQDLLEFMHHDKKNISSECINFTMLSNVGRINIDRTATESEIKTALDIFRDLAGA</sequence>
<gene>
    <name evidence="1" type="ORF">E5990_02960</name>
</gene>
<proteinExistence type="predicted"/>
<accession>A0AC61S6X6</accession>
<comment type="caution">
    <text evidence="1">The sequence shown here is derived from an EMBL/GenBank/DDBJ whole genome shotgun (WGS) entry which is preliminary data.</text>
</comment>
<organism evidence="1 2">
    <name type="scientific">Muribaculum caecicola</name>
    <dbReference type="NCBI Taxonomy" id="3038144"/>
    <lineage>
        <taxon>Bacteria</taxon>
        <taxon>Pseudomonadati</taxon>
        <taxon>Bacteroidota</taxon>
        <taxon>Bacteroidia</taxon>
        <taxon>Bacteroidales</taxon>
        <taxon>Muribaculaceae</taxon>
        <taxon>Muribaculum</taxon>
    </lineage>
</organism>
<dbReference type="Proteomes" id="UP000305401">
    <property type="component" value="Unassembled WGS sequence"/>
</dbReference>
<reference evidence="1" key="1">
    <citation type="submission" date="2019-04" db="EMBL/GenBank/DDBJ databases">
        <title>Microbes associate with the intestines of laboratory mice.</title>
        <authorList>
            <person name="Navarre W."/>
            <person name="Wong E."/>
            <person name="Huang K.C."/>
            <person name="Tropini C."/>
            <person name="Ng K."/>
            <person name="Yu B."/>
        </authorList>
    </citation>
    <scope>NUCLEOTIDE SEQUENCE</scope>
    <source>
        <strain evidence="1">NM86_A22</strain>
    </source>
</reference>
<evidence type="ECO:0000313" key="2">
    <source>
        <dbReference type="Proteomes" id="UP000305401"/>
    </source>
</evidence>